<comment type="cofactor">
    <cofactor evidence="15">
        <name>Mg(2+)</name>
        <dbReference type="ChEBI" id="CHEBI:18420"/>
    </cofactor>
    <text evidence="15">Mg(2+) is required for catalysis and for stabilizing the dimer.</text>
</comment>
<dbReference type="PANTHER" id="PTHR11902:SF1">
    <property type="entry name" value="ENOLASE"/>
    <property type="match status" value="1"/>
</dbReference>
<dbReference type="InterPro" id="IPR029017">
    <property type="entry name" value="Enolase-like_N"/>
</dbReference>
<evidence type="ECO:0000256" key="1">
    <source>
        <dbReference type="ARBA" id="ARBA00005031"/>
    </source>
</evidence>
<dbReference type="NCBIfam" id="TIGR01060">
    <property type="entry name" value="eno"/>
    <property type="match status" value="1"/>
</dbReference>
<evidence type="ECO:0000256" key="3">
    <source>
        <dbReference type="ARBA" id="ARBA00012058"/>
    </source>
</evidence>
<feature type="domain" description="Enolase C-terminal TIM barrel" evidence="16">
    <location>
        <begin position="139"/>
        <end position="423"/>
    </location>
</feature>
<dbReference type="AlphaFoldDB" id="A0A9W6GE13"/>
<dbReference type="InterPro" id="IPR020810">
    <property type="entry name" value="Enolase_C"/>
</dbReference>
<comment type="subcellular location">
    <subcellularLocation>
        <location evidence="12">Cytoplasm</location>
    </subcellularLocation>
    <subcellularLocation>
        <location evidence="12">Secreted</location>
    </subcellularLocation>
    <subcellularLocation>
        <location evidence="12">Cell surface</location>
    </subcellularLocation>
    <text evidence="12">Fractions of enolase are present in both the cytoplasm and on the cell surface.</text>
</comment>
<sequence length="426" mass="46668">MGEIIDIIAREVLDSRGNPTVQVDIYLDSGVMGRATVPSGASTGTREVLELRDGDKKRYFGKGVQKAIDNIINEIAPNIIGMESLDQEGIDRFLIELDGTENKSKLGANAILAVSMAVCKASAEEVGLPLYRYLGGTNAKVLPVPMMNIINGGIHADNNLDIQEFMIVPAGFVKFSQALRAGVEVFHSLKGILKKKRLNTAVGDEGGFSPMLEKNEDAIKLIIDAIKEAGYEPGKDIYIALDPAASEFFAEGFYTVEGKKIDSKDMVDYYEALVDKYPIISIEDGMSEADWEGWELISQRLKNKIQIVADDLVVTNPKIIKEAMKRGIANSILIKLNQIGTVSETLEAIELTKNNKYTAVVSHRSGETEDTIIADLSVSCNTGFIKTGSLSRGERIAKYNRLLQIEEELNDVAQFKGLSAFYNLGF</sequence>
<gene>
    <name evidence="12 18" type="primary">eno</name>
    <name evidence="18" type="ORF">TISLANDTSLP1_12510</name>
</gene>
<evidence type="ECO:0000256" key="14">
    <source>
        <dbReference type="PIRSR" id="PIRSR001400-2"/>
    </source>
</evidence>
<dbReference type="InterPro" id="IPR020809">
    <property type="entry name" value="Enolase_CS"/>
</dbReference>
<evidence type="ECO:0000256" key="15">
    <source>
        <dbReference type="PIRSR" id="PIRSR001400-3"/>
    </source>
</evidence>
<feature type="binding site" evidence="12 15">
    <location>
        <position position="283"/>
    </location>
    <ligand>
        <name>Mg(2+)</name>
        <dbReference type="ChEBI" id="CHEBI:18420"/>
    </ligand>
</feature>
<dbReference type="SFLD" id="SFLDS00001">
    <property type="entry name" value="Enolase"/>
    <property type="match status" value="1"/>
</dbReference>
<feature type="binding site" evidence="14">
    <location>
        <position position="155"/>
    </location>
    <ligand>
        <name>substrate</name>
    </ligand>
</feature>
<dbReference type="GO" id="GO:0006096">
    <property type="term" value="P:glycolytic process"/>
    <property type="evidence" value="ECO:0007669"/>
    <property type="project" value="UniProtKB-UniRule"/>
</dbReference>
<dbReference type="Gene3D" id="3.30.390.10">
    <property type="entry name" value="Enolase-like, N-terminal domain"/>
    <property type="match status" value="1"/>
</dbReference>
<dbReference type="InterPro" id="IPR000941">
    <property type="entry name" value="Enolase"/>
</dbReference>
<dbReference type="InterPro" id="IPR036849">
    <property type="entry name" value="Enolase-like_C_sf"/>
</dbReference>
<dbReference type="Gene3D" id="3.20.20.120">
    <property type="entry name" value="Enolase-like C-terminal domain"/>
    <property type="match status" value="1"/>
</dbReference>
<evidence type="ECO:0000256" key="12">
    <source>
        <dbReference type="HAMAP-Rule" id="MF_00318"/>
    </source>
</evidence>
<keyword evidence="8 12" id="KW-0460">Magnesium</keyword>
<dbReference type="EC" id="4.2.1.11" evidence="3 12"/>
<comment type="cofactor">
    <cofactor evidence="12">
        <name>Mg(2+)</name>
        <dbReference type="ChEBI" id="CHEBI:18420"/>
    </cofactor>
    <text evidence="12">Binds a second Mg(2+) ion via substrate during catalysis.</text>
</comment>
<comment type="catalytic activity">
    <reaction evidence="12">
        <text>(2R)-2-phosphoglycerate = phosphoenolpyruvate + H2O</text>
        <dbReference type="Rhea" id="RHEA:10164"/>
        <dbReference type="ChEBI" id="CHEBI:15377"/>
        <dbReference type="ChEBI" id="CHEBI:58289"/>
        <dbReference type="ChEBI" id="CHEBI:58702"/>
        <dbReference type="EC" id="4.2.1.11"/>
    </reaction>
</comment>
<evidence type="ECO:0000313" key="18">
    <source>
        <dbReference type="EMBL" id="GLI53558.1"/>
    </source>
</evidence>
<feature type="binding site" evidence="12 15">
    <location>
        <position position="242"/>
    </location>
    <ligand>
        <name>Mg(2+)</name>
        <dbReference type="ChEBI" id="CHEBI:18420"/>
    </ligand>
</feature>
<comment type="pathway">
    <text evidence="1 12">Carbohydrate degradation; glycolysis; pyruvate from D-glyceraldehyde 3-phosphate: step 4/5.</text>
</comment>
<feature type="binding site" evidence="12">
    <location>
        <position position="335"/>
    </location>
    <ligand>
        <name>(2R)-2-phosphoglycerate</name>
        <dbReference type="ChEBI" id="CHEBI:58289"/>
    </ligand>
</feature>
<feature type="domain" description="Enolase N-terminal" evidence="17">
    <location>
        <begin position="4"/>
        <end position="134"/>
    </location>
</feature>
<evidence type="ECO:0000256" key="7">
    <source>
        <dbReference type="ARBA" id="ARBA00022723"/>
    </source>
</evidence>
<dbReference type="GO" id="GO:0000015">
    <property type="term" value="C:phosphopyruvate hydratase complex"/>
    <property type="evidence" value="ECO:0007669"/>
    <property type="project" value="InterPro"/>
</dbReference>
<evidence type="ECO:0000256" key="6">
    <source>
        <dbReference type="ARBA" id="ARBA00022525"/>
    </source>
</evidence>
<evidence type="ECO:0000313" key="19">
    <source>
        <dbReference type="Proteomes" id="UP001144297"/>
    </source>
</evidence>
<dbReference type="GO" id="GO:0004634">
    <property type="term" value="F:phosphopyruvate hydratase activity"/>
    <property type="evidence" value="ECO:0007669"/>
    <property type="project" value="UniProtKB-UniRule"/>
</dbReference>
<feature type="binding site" evidence="12">
    <location>
        <position position="386"/>
    </location>
    <ligand>
        <name>(2R)-2-phosphoglycerate</name>
        <dbReference type="ChEBI" id="CHEBI:58289"/>
    </ligand>
</feature>
<feature type="binding site" evidence="12 15">
    <location>
        <position position="310"/>
    </location>
    <ligand>
        <name>Mg(2+)</name>
        <dbReference type="ChEBI" id="CHEBI:18420"/>
    </ligand>
</feature>
<organism evidence="18 19">
    <name type="scientific">Thermodesulfovibrio yellowstonii</name>
    <dbReference type="NCBI Taxonomy" id="28262"/>
    <lineage>
        <taxon>Bacteria</taxon>
        <taxon>Pseudomonadati</taxon>
        <taxon>Nitrospirota</taxon>
        <taxon>Thermodesulfovibrionia</taxon>
        <taxon>Thermodesulfovibrionales</taxon>
        <taxon>Thermodesulfovibrionaceae</taxon>
        <taxon>Thermodesulfovibrio</taxon>
    </lineage>
</organism>
<dbReference type="SUPFAM" id="SSF51604">
    <property type="entry name" value="Enolase C-terminal domain-like"/>
    <property type="match status" value="1"/>
</dbReference>
<comment type="similarity">
    <text evidence="2 12">Belongs to the enolase family.</text>
</comment>
<dbReference type="PROSITE" id="PS00164">
    <property type="entry name" value="ENOLASE"/>
    <property type="match status" value="1"/>
</dbReference>
<dbReference type="Pfam" id="PF00113">
    <property type="entry name" value="Enolase_C"/>
    <property type="match status" value="1"/>
</dbReference>
<dbReference type="PRINTS" id="PR00148">
    <property type="entry name" value="ENOLASE"/>
</dbReference>
<protein>
    <recommendedName>
        <fullName evidence="4 12">Enolase</fullName>
        <ecNumber evidence="3 12">4.2.1.11</ecNumber>
    </recommendedName>
    <alternativeName>
        <fullName evidence="12">2-phospho-D-glycerate hydro-lyase</fullName>
    </alternativeName>
    <alternativeName>
        <fullName evidence="12">2-phosphoglycerate dehydratase</fullName>
    </alternativeName>
</protein>
<dbReference type="FunFam" id="3.20.20.120:FF:000001">
    <property type="entry name" value="Enolase"/>
    <property type="match status" value="1"/>
</dbReference>
<reference evidence="18" key="1">
    <citation type="submission" date="2022-12" db="EMBL/GenBank/DDBJ databases">
        <title>Reference genome sequencing for broad-spectrum identification of bacterial and archaeal isolates by mass spectrometry.</title>
        <authorList>
            <person name="Sekiguchi Y."/>
            <person name="Tourlousse D.M."/>
        </authorList>
    </citation>
    <scope>NUCLEOTIDE SEQUENCE</scope>
    <source>
        <strain evidence="18">TSL-P1</strain>
    </source>
</reference>
<evidence type="ECO:0000256" key="9">
    <source>
        <dbReference type="ARBA" id="ARBA00023152"/>
    </source>
</evidence>
<dbReference type="InterPro" id="IPR020811">
    <property type="entry name" value="Enolase_N"/>
</dbReference>
<evidence type="ECO:0000256" key="8">
    <source>
        <dbReference type="ARBA" id="ARBA00022842"/>
    </source>
</evidence>
<feature type="active site" description="Proton acceptor" evidence="12 13">
    <location>
        <position position="335"/>
    </location>
</feature>
<dbReference type="EMBL" id="BSDX01000001">
    <property type="protein sequence ID" value="GLI53558.1"/>
    <property type="molecule type" value="Genomic_DNA"/>
</dbReference>
<evidence type="ECO:0000256" key="10">
    <source>
        <dbReference type="ARBA" id="ARBA00023239"/>
    </source>
</evidence>
<keyword evidence="19" id="KW-1185">Reference proteome</keyword>
<comment type="caution">
    <text evidence="18">The sequence shown here is derived from an EMBL/GenBank/DDBJ whole genome shotgun (WGS) entry which is preliminary data.</text>
</comment>
<evidence type="ECO:0000256" key="11">
    <source>
        <dbReference type="ARBA" id="ARBA00045763"/>
    </source>
</evidence>
<evidence type="ECO:0000256" key="5">
    <source>
        <dbReference type="ARBA" id="ARBA00022490"/>
    </source>
</evidence>
<dbReference type="SFLD" id="SFLDG00178">
    <property type="entry name" value="enolase"/>
    <property type="match status" value="1"/>
</dbReference>
<dbReference type="Proteomes" id="UP001144297">
    <property type="component" value="Unassembled WGS sequence"/>
</dbReference>
<keyword evidence="7 12" id="KW-0479">Metal-binding</keyword>
<dbReference type="CDD" id="cd03313">
    <property type="entry name" value="enolase"/>
    <property type="match status" value="1"/>
</dbReference>
<feature type="binding site" evidence="14">
    <location>
        <position position="283"/>
    </location>
    <ligand>
        <name>substrate</name>
    </ligand>
</feature>
<dbReference type="SUPFAM" id="SSF54826">
    <property type="entry name" value="Enolase N-terminal domain-like"/>
    <property type="match status" value="1"/>
</dbReference>
<dbReference type="SMART" id="SM01192">
    <property type="entry name" value="Enolase_C"/>
    <property type="match status" value="1"/>
</dbReference>
<evidence type="ECO:0000259" key="17">
    <source>
        <dbReference type="SMART" id="SM01193"/>
    </source>
</evidence>
<feature type="binding site" evidence="14">
    <location>
        <begin position="362"/>
        <end position="365"/>
    </location>
    <ligand>
        <name>substrate</name>
    </ligand>
</feature>
<dbReference type="Pfam" id="PF03952">
    <property type="entry name" value="Enolase_N"/>
    <property type="match status" value="1"/>
</dbReference>
<dbReference type="GO" id="GO:0000287">
    <property type="term" value="F:magnesium ion binding"/>
    <property type="evidence" value="ECO:0007669"/>
    <property type="project" value="UniProtKB-UniRule"/>
</dbReference>
<dbReference type="PIRSF" id="PIRSF001400">
    <property type="entry name" value="Enolase"/>
    <property type="match status" value="1"/>
</dbReference>
<dbReference type="FunFam" id="3.30.390.10:FF:000001">
    <property type="entry name" value="Enolase"/>
    <property type="match status" value="1"/>
</dbReference>
<feature type="binding site" evidence="12">
    <location>
        <position position="365"/>
    </location>
    <ligand>
        <name>(2R)-2-phosphoglycerate</name>
        <dbReference type="ChEBI" id="CHEBI:58289"/>
    </ligand>
</feature>
<dbReference type="HAMAP" id="MF_00318">
    <property type="entry name" value="Enolase"/>
    <property type="match status" value="1"/>
</dbReference>
<dbReference type="SMART" id="SM01193">
    <property type="entry name" value="Enolase_N"/>
    <property type="match status" value="1"/>
</dbReference>
<feature type="binding site" evidence="14">
    <location>
        <position position="386"/>
    </location>
    <ligand>
        <name>substrate</name>
    </ligand>
</feature>
<evidence type="ECO:0000256" key="4">
    <source>
        <dbReference type="ARBA" id="ARBA00017068"/>
    </source>
</evidence>
<evidence type="ECO:0000256" key="13">
    <source>
        <dbReference type="PIRSR" id="PIRSR001400-1"/>
    </source>
</evidence>
<evidence type="ECO:0000256" key="2">
    <source>
        <dbReference type="ARBA" id="ARBA00009604"/>
    </source>
</evidence>
<dbReference type="GO" id="GO:0009986">
    <property type="term" value="C:cell surface"/>
    <property type="evidence" value="ECO:0007669"/>
    <property type="project" value="UniProtKB-SubCell"/>
</dbReference>
<dbReference type="SFLD" id="SFLDF00002">
    <property type="entry name" value="enolase"/>
    <property type="match status" value="1"/>
</dbReference>
<feature type="binding site" evidence="14">
    <location>
        <position position="164"/>
    </location>
    <ligand>
        <name>substrate</name>
    </ligand>
</feature>
<comment type="function">
    <text evidence="11 12">Catalyzes the reversible conversion of 2-phosphoglycerate (2-PG) into phosphoenolpyruvate (PEP). It is essential for the degradation of carbohydrates via glycolysis.</text>
</comment>
<keyword evidence="5 12" id="KW-0963">Cytoplasm</keyword>
<evidence type="ECO:0000259" key="16">
    <source>
        <dbReference type="SMART" id="SM01192"/>
    </source>
</evidence>
<name>A0A9W6GE13_9BACT</name>
<keyword evidence="6 12" id="KW-0964">Secreted</keyword>
<accession>A0A9W6GE13</accession>
<feature type="binding site" evidence="12">
    <location>
        <position position="364"/>
    </location>
    <ligand>
        <name>(2R)-2-phosphoglycerate</name>
        <dbReference type="ChEBI" id="CHEBI:58289"/>
    </ligand>
</feature>
<feature type="binding site" evidence="12">
    <location>
        <position position="163"/>
    </location>
    <ligand>
        <name>(2R)-2-phosphoglycerate</name>
        <dbReference type="ChEBI" id="CHEBI:58289"/>
    </ligand>
</feature>
<feature type="binding site" evidence="14">
    <location>
        <position position="310"/>
    </location>
    <ligand>
        <name>substrate</name>
    </ligand>
</feature>
<dbReference type="GO" id="GO:0005576">
    <property type="term" value="C:extracellular region"/>
    <property type="evidence" value="ECO:0007669"/>
    <property type="project" value="UniProtKB-SubCell"/>
</dbReference>
<proteinExistence type="inferred from homology"/>
<keyword evidence="9 12" id="KW-0324">Glycolysis</keyword>
<keyword evidence="10 12" id="KW-0456">Lyase</keyword>
<dbReference type="PANTHER" id="PTHR11902">
    <property type="entry name" value="ENOLASE"/>
    <property type="match status" value="1"/>
</dbReference>
<feature type="active site" description="Proton donor" evidence="12 13">
    <location>
        <position position="205"/>
    </location>
</feature>